<evidence type="ECO:0000256" key="4">
    <source>
        <dbReference type="ARBA" id="ARBA00023136"/>
    </source>
</evidence>
<dbReference type="EMBL" id="JACEIO010000076">
    <property type="protein sequence ID" value="MBA4538770.1"/>
    <property type="molecule type" value="Genomic_DNA"/>
</dbReference>
<name>A0A6B3W5V2_9BACI</name>
<keyword evidence="8" id="KW-1185">Reference proteome</keyword>
<keyword evidence="4 5" id="KW-0472">Membrane</keyword>
<dbReference type="GO" id="GO:0005886">
    <property type="term" value="C:plasma membrane"/>
    <property type="evidence" value="ECO:0007669"/>
    <property type="project" value="UniProtKB-SubCell"/>
</dbReference>
<reference evidence="7 8" key="1">
    <citation type="submission" date="2020-02" db="EMBL/GenBank/DDBJ databases">
        <title>Bacillus aquiflavi sp. nov., isolated from yellow water of strong flavor Chinese baijiu in Yibin region of China.</title>
        <authorList>
            <person name="Xie J."/>
        </authorList>
    </citation>
    <scope>NUCLEOTIDE SEQUENCE [LARGE SCALE GENOMIC DNA]</scope>
    <source>
        <strain evidence="7 8">3H-10</strain>
    </source>
</reference>
<proteinExistence type="inferred from homology"/>
<accession>A0A6B3W5V2</accession>
<dbReference type="EMBL" id="JAAIWN010000078">
    <property type="protein sequence ID" value="NEY83121.1"/>
    <property type="molecule type" value="Genomic_DNA"/>
</dbReference>
<evidence type="ECO:0000313" key="8">
    <source>
        <dbReference type="Proteomes" id="UP000472971"/>
    </source>
</evidence>
<evidence type="ECO:0000313" key="9">
    <source>
        <dbReference type="Proteomes" id="UP000570010"/>
    </source>
</evidence>
<dbReference type="Proteomes" id="UP000570010">
    <property type="component" value="Unassembled WGS sequence"/>
</dbReference>
<dbReference type="Proteomes" id="UP000472971">
    <property type="component" value="Unassembled WGS sequence"/>
</dbReference>
<comment type="caution">
    <text evidence="7">The sequence shown here is derived from an EMBL/GenBank/DDBJ whole genome shotgun (WGS) entry which is preliminary data.</text>
</comment>
<dbReference type="NCBIfam" id="NF010196">
    <property type="entry name" value="PRK13673.1-3"/>
    <property type="match status" value="1"/>
</dbReference>
<feature type="transmembrane region" description="Helical" evidence="5">
    <location>
        <begin position="6"/>
        <end position="24"/>
    </location>
</feature>
<reference evidence="6 9" key="2">
    <citation type="submission" date="2020-07" db="EMBL/GenBank/DDBJ databases">
        <authorList>
            <person name="Feng H."/>
        </authorList>
    </citation>
    <scope>NUCLEOTIDE SEQUENCE [LARGE SCALE GENOMIC DNA]</scope>
    <source>
        <strain evidence="9">s-12</strain>
        <strain evidence="6">S-12</strain>
    </source>
</reference>
<dbReference type="Pfam" id="PF07457">
    <property type="entry name" value="DUF1516"/>
    <property type="match status" value="1"/>
</dbReference>
<evidence type="ECO:0000256" key="5">
    <source>
        <dbReference type="HAMAP-Rule" id="MF_01536"/>
    </source>
</evidence>
<gene>
    <name evidence="7" type="ORF">G4D64_16865</name>
    <name evidence="6" type="ORF">H1Z61_16965</name>
</gene>
<feature type="transmembrane region" description="Helical" evidence="5">
    <location>
        <begin position="36"/>
        <end position="56"/>
    </location>
</feature>
<feature type="transmembrane region" description="Helical" evidence="5">
    <location>
        <begin position="93"/>
        <end position="115"/>
    </location>
</feature>
<evidence type="ECO:0000256" key="3">
    <source>
        <dbReference type="ARBA" id="ARBA00022989"/>
    </source>
</evidence>
<comment type="subcellular location">
    <subcellularLocation>
        <location evidence="5">Cell membrane</location>
        <topology evidence="5">Multi-pass membrane protein</topology>
    </subcellularLocation>
</comment>
<organism evidence="7 8">
    <name type="scientific">Bacillus aquiflavi</name>
    <dbReference type="NCBI Taxonomy" id="2672567"/>
    <lineage>
        <taxon>Bacteria</taxon>
        <taxon>Bacillati</taxon>
        <taxon>Bacillota</taxon>
        <taxon>Bacilli</taxon>
        <taxon>Bacillales</taxon>
        <taxon>Bacillaceae</taxon>
        <taxon>Bacillus</taxon>
    </lineage>
</organism>
<dbReference type="InterPro" id="IPR010899">
    <property type="entry name" value="UPF0344"/>
</dbReference>
<protein>
    <recommendedName>
        <fullName evidence="5">UPF0344 protein G4D64_16865</fullName>
    </recommendedName>
</protein>
<keyword evidence="1 5" id="KW-1003">Cell membrane</keyword>
<comment type="similarity">
    <text evidence="5">Belongs to the UPF0344 family.</text>
</comment>
<keyword evidence="2 5" id="KW-0812">Transmembrane</keyword>
<dbReference type="HAMAP" id="MF_01536">
    <property type="entry name" value="UPF0344"/>
    <property type="match status" value="1"/>
</dbReference>
<dbReference type="AlphaFoldDB" id="A0A6B3W5V2"/>
<feature type="transmembrane region" description="Helical" evidence="5">
    <location>
        <begin position="62"/>
        <end position="81"/>
    </location>
</feature>
<dbReference type="RefSeq" id="WP_163243523.1">
    <property type="nucleotide sequence ID" value="NZ_CP082780.1"/>
</dbReference>
<evidence type="ECO:0000256" key="2">
    <source>
        <dbReference type="ARBA" id="ARBA00022692"/>
    </source>
</evidence>
<evidence type="ECO:0000256" key="1">
    <source>
        <dbReference type="ARBA" id="ARBA00022475"/>
    </source>
</evidence>
<sequence length="118" mass="13411">MTHAHLTAWFVALILFFIALGLHKSGKEKGFKVVQMILRLFYILIIVTGVMLLTSISNISLLYIVKAVIGLWVVSMFELILVRMAKQKSTSIFWIQLVVTFVVALYLGFMLPLGFDFI</sequence>
<evidence type="ECO:0000313" key="6">
    <source>
        <dbReference type="EMBL" id="MBA4538770.1"/>
    </source>
</evidence>
<keyword evidence="3 5" id="KW-1133">Transmembrane helix</keyword>
<evidence type="ECO:0000313" key="7">
    <source>
        <dbReference type="EMBL" id="NEY83121.1"/>
    </source>
</evidence>